<keyword evidence="4" id="KW-0326">Glycosidase</keyword>
<evidence type="ECO:0000259" key="7">
    <source>
        <dbReference type="Pfam" id="PF09261"/>
    </source>
</evidence>
<evidence type="ECO:0000256" key="3">
    <source>
        <dbReference type="ARBA" id="ARBA00022801"/>
    </source>
</evidence>
<dbReference type="KEGG" id="nia:A8C56_20600"/>
<comment type="similarity">
    <text evidence="1">Belongs to the glycosyl hydrolase 38 family.</text>
</comment>
<dbReference type="PANTHER" id="PTHR46017:SF1">
    <property type="entry name" value="ALPHA-MANNOSIDASE 2C1"/>
    <property type="match status" value="1"/>
</dbReference>
<dbReference type="AlphaFoldDB" id="A0A1A9I664"/>
<proteinExistence type="inferred from homology"/>
<sequence>MKLLIPRLIPVLLFVLFYNRIPAQNTYFIDGYHGGIYGHYPKNFTAFIVKNLEAHPDWNINLEIEPETWDSVQVREPEAYQQLQSYFEQQHPKNNRIEFVNPAYGQSYLFNISGESIIRQFEYGIKKIKQHFPAATFVTYSSEEPCFTSALPGILKSFGFKYASLKNPNTCWGGYTRAFGGEVLNWVGPDGAALSTVPRYASEGLANFSTWQTDAWTNSHQYYAAALKQGINNPVGMCLQDAGWSNGPWLNHRQGSTRYTTWNYYFDSIASRPSLNWKLSQEDIQVSLVWGSQKLQQIAQMVRHTENRLVQAEKLSAMAGLYGNYKRPGALLDEAWRNLLLAQHHDCWIVPLAWYGHVQRWIQKSSQLTDSVLLQAEAALINRTAANSITVINTSGISRKEVVRIAVPAARYSKNIVLKTEDGQSIIPQLQPGTTADAIELLFMASVPATSARTYRLEESPALLTDKQSPATPGYSVETDLYRLTLDSITGTIRSLVTKKDNKEWIDAKAGRKFNEIKGQFYEQQLFLSSCDAKNTITISENGPVHKKIKVTGKLGLHDFVQYISLFNGQPAIDFETIIYWAKNEGIGDSHAQQEGYDSKDVYKAFYVDTSKLSVSFPANIGRVRVFKDAPFDVTESRLSNTFFNRWDSIKNNIIYRWADLTDGKNGIALFSDHTTSYSYGNGFPLSLTIAYSGKGLWGGSYQLHDSTRVQYSIVPHAGNWQTGALNKEALYKAEPLMVVQGAQKNKINGILDVSGTGYEITSYNLHPNKLVVRFYNAQGKQDAAKIQLRVPVEKARWIQLNGADAGKAIIRNNTIIKTIPPFGVNTLELSIKKTGDRLTK</sequence>
<evidence type="ECO:0000259" key="6">
    <source>
        <dbReference type="Pfam" id="PF07748"/>
    </source>
</evidence>
<gene>
    <name evidence="8" type="ORF">A8C56_20600</name>
</gene>
<protein>
    <recommendedName>
        <fullName evidence="10">Glycosyl hydrolase</fullName>
    </recommendedName>
</protein>
<dbReference type="Pfam" id="PF01074">
    <property type="entry name" value="Glyco_hydro_38N"/>
    <property type="match status" value="1"/>
</dbReference>
<dbReference type="SUPFAM" id="SSF74650">
    <property type="entry name" value="Galactose mutarotase-like"/>
    <property type="match status" value="1"/>
</dbReference>
<dbReference type="InterPro" id="IPR011330">
    <property type="entry name" value="Glyco_hydro/deAcase_b/a-brl"/>
</dbReference>
<dbReference type="Proteomes" id="UP000077667">
    <property type="component" value="Chromosome"/>
</dbReference>
<keyword evidence="9" id="KW-1185">Reference proteome</keyword>
<dbReference type="Gene3D" id="2.60.40.1180">
    <property type="entry name" value="Golgi alpha-mannosidase II"/>
    <property type="match status" value="1"/>
</dbReference>
<reference evidence="8 9" key="1">
    <citation type="submission" date="2016-05" db="EMBL/GenBank/DDBJ databases">
        <title>Niabella ginsenosidivorans BS26 whole genome sequencing.</title>
        <authorList>
            <person name="Im W.T."/>
            <person name="Siddiqi M.Z."/>
        </authorList>
    </citation>
    <scope>NUCLEOTIDE SEQUENCE [LARGE SCALE GENOMIC DNA]</scope>
    <source>
        <strain evidence="8 9">BS26</strain>
    </source>
</reference>
<dbReference type="SUPFAM" id="SSF88713">
    <property type="entry name" value="Glycoside hydrolase/deacetylase"/>
    <property type="match status" value="1"/>
</dbReference>
<keyword evidence="3" id="KW-0378">Hydrolase</keyword>
<evidence type="ECO:0000256" key="1">
    <source>
        <dbReference type="ARBA" id="ARBA00009792"/>
    </source>
</evidence>
<evidence type="ECO:0000313" key="8">
    <source>
        <dbReference type="EMBL" id="ANH83063.1"/>
    </source>
</evidence>
<dbReference type="InterPro" id="IPR011682">
    <property type="entry name" value="Glyco_hydro_38_C"/>
</dbReference>
<evidence type="ECO:0008006" key="10">
    <source>
        <dbReference type="Google" id="ProtNLM"/>
    </source>
</evidence>
<dbReference type="GO" id="GO:0006013">
    <property type="term" value="P:mannose metabolic process"/>
    <property type="evidence" value="ECO:0007669"/>
    <property type="project" value="InterPro"/>
</dbReference>
<evidence type="ECO:0000256" key="4">
    <source>
        <dbReference type="ARBA" id="ARBA00023295"/>
    </source>
</evidence>
<accession>A0A1A9I664</accession>
<evidence type="ECO:0000259" key="5">
    <source>
        <dbReference type="Pfam" id="PF01074"/>
    </source>
</evidence>
<dbReference type="GO" id="GO:0046872">
    <property type="term" value="F:metal ion binding"/>
    <property type="evidence" value="ECO:0007669"/>
    <property type="project" value="UniProtKB-KW"/>
</dbReference>
<feature type="domain" description="Glycosyl hydrolase family 38 C-terminal" evidence="6">
    <location>
        <begin position="477"/>
        <end position="683"/>
    </location>
</feature>
<dbReference type="STRING" id="1176587.A8C56_20600"/>
<dbReference type="RefSeq" id="WP_067760287.1">
    <property type="nucleotide sequence ID" value="NZ_CP015772.1"/>
</dbReference>
<dbReference type="InterPro" id="IPR037094">
    <property type="entry name" value="Glyco_hydro_38_cen_sf"/>
</dbReference>
<dbReference type="PANTHER" id="PTHR46017">
    <property type="entry name" value="ALPHA-MANNOSIDASE 2C1"/>
    <property type="match status" value="1"/>
</dbReference>
<dbReference type="InterPro" id="IPR000602">
    <property type="entry name" value="Glyco_hydro_38_N"/>
</dbReference>
<dbReference type="SUPFAM" id="SSF88688">
    <property type="entry name" value="Families 57/38 glycoside transferase middle domain"/>
    <property type="match status" value="1"/>
</dbReference>
<dbReference type="InterPro" id="IPR027291">
    <property type="entry name" value="Glyco_hydro_38_N_sf"/>
</dbReference>
<dbReference type="InterPro" id="IPR028995">
    <property type="entry name" value="Glyco_hydro_57/38_cen_sf"/>
</dbReference>
<evidence type="ECO:0000313" key="9">
    <source>
        <dbReference type="Proteomes" id="UP000077667"/>
    </source>
</evidence>
<dbReference type="Gene3D" id="2.70.98.30">
    <property type="entry name" value="Golgi alpha-mannosidase II, domain 4"/>
    <property type="match status" value="1"/>
</dbReference>
<dbReference type="GO" id="GO:0009313">
    <property type="term" value="P:oligosaccharide catabolic process"/>
    <property type="evidence" value="ECO:0007669"/>
    <property type="project" value="TreeGrafter"/>
</dbReference>
<dbReference type="Pfam" id="PF07748">
    <property type="entry name" value="Glyco_hydro_38C"/>
    <property type="match status" value="1"/>
</dbReference>
<feature type="domain" description="Glycoside hydrolase family 38 central" evidence="7">
    <location>
        <begin position="298"/>
        <end position="347"/>
    </location>
</feature>
<dbReference type="Pfam" id="PF09261">
    <property type="entry name" value="Alpha-mann_mid"/>
    <property type="match status" value="1"/>
</dbReference>
<feature type="domain" description="Glycoside hydrolase family 38 N-terminal" evidence="5">
    <location>
        <begin position="64"/>
        <end position="240"/>
    </location>
</feature>
<name>A0A1A9I664_9BACT</name>
<dbReference type="GO" id="GO:0030246">
    <property type="term" value="F:carbohydrate binding"/>
    <property type="evidence" value="ECO:0007669"/>
    <property type="project" value="InterPro"/>
</dbReference>
<dbReference type="Gene3D" id="3.20.110.10">
    <property type="entry name" value="Glycoside hydrolase 38, N terminal domain"/>
    <property type="match status" value="1"/>
</dbReference>
<dbReference type="GO" id="GO:0004559">
    <property type="term" value="F:alpha-mannosidase activity"/>
    <property type="evidence" value="ECO:0007669"/>
    <property type="project" value="InterPro"/>
</dbReference>
<dbReference type="InterPro" id="IPR013780">
    <property type="entry name" value="Glyco_hydro_b"/>
</dbReference>
<dbReference type="EMBL" id="CP015772">
    <property type="protein sequence ID" value="ANH83063.1"/>
    <property type="molecule type" value="Genomic_DNA"/>
</dbReference>
<dbReference type="InterPro" id="IPR011013">
    <property type="entry name" value="Gal_mutarotase_sf_dom"/>
</dbReference>
<dbReference type="OrthoDB" id="9772207at2"/>
<organism evidence="8 9">
    <name type="scientific">Niabella ginsenosidivorans</name>
    <dbReference type="NCBI Taxonomy" id="1176587"/>
    <lineage>
        <taxon>Bacteria</taxon>
        <taxon>Pseudomonadati</taxon>
        <taxon>Bacteroidota</taxon>
        <taxon>Chitinophagia</taxon>
        <taxon>Chitinophagales</taxon>
        <taxon>Chitinophagaceae</taxon>
        <taxon>Niabella</taxon>
    </lineage>
</organism>
<evidence type="ECO:0000256" key="2">
    <source>
        <dbReference type="ARBA" id="ARBA00022723"/>
    </source>
</evidence>
<dbReference type="InterPro" id="IPR015341">
    <property type="entry name" value="Glyco_hydro_38_cen"/>
</dbReference>
<dbReference type="Gene3D" id="1.20.1270.50">
    <property type="entry name" value="Glycoside hydrolase family 38, central domain"/>
    <property type="match status" value="1"/>
</dbReference>
<keyword evidence="2" id="KW-0479">Metal-binding</keyword>